<gene>
    <name evidence="7" type="ORF">AMELA_G00121470</name>
</gene>
<evidence type="ECO:0000256" key="2">
    <source>
        <dbReference type="ARBA" id="ARBA00022801"/>
    </source>
</evidence>
<dbReference type="PANTHER" id="PTHR14025:SF20">
    <property type="entry name" value="FANCONI ANEMIA GROUP M PROTEIN"/>
    <property type="match status" value="1"/>
</dbReference>
<feature type="region of interest" description="Disordered" evidence="5">
    <location>
        <begin position="1"/>
        <end position="42"/>
    </location>
</feature>
<dbReference type="Proteomes" id="UP000593565">
    <property type="component" value="Unassembled WGS sequence"/>
</dbReference>
<comment type="caution">
    <text evidence="7">The sequence shown here is derived from an EMBL/GenBank/DDBJ whole genome shotgun (WGS) entry which is preliminary data.</text>
</comment>
<keyword evidence="1" id="KW-0547">Nucleotide-binding</keyword>
<dbReference type="InterPro" id="IPR006166">
    <property type="entry name" value="ERCC4_domain"/>
</dbReference>
<dbReference type="SUPFAM" id="SSF47781">
    <property type="entry name" value="RuvA domain 2-like"/>
    <property type="match status" value="1"/>
</dbReference>
<dbReference type="InterPro" id="IPR010994">
    <property type="entry name" value="RuvA_2-like"/>
</dbReference>
<keyword evidence="3" id="KW-0347">Helicase</keyword>
<dbReference type="Gene3D" id="1.10.150.20">
    <property type="entry name" value="5' to 3' exonuclease, C-terminal subdomain"/>
    <property type="match status" value="1"/>
</dbReference>
<organism evidence="7 8">
    <name type="scientific">Ameiurus melas</name>
    <name type="common">Black bullhead</name>
    <name type="synonym">Silurus melas</name>
    <dbReference type="NCBI Taxonomy" id="219545"/>
    <lineage>
        <taxon>Eukaryota</taxon>
        <taxon>Metazoa</taxon>
        <taxon>Chordata</taxon>
        <taxon>Craniata</taxon>
        <taxon>Vertebrata</taxon>
        <taxon>Euteleostomi</taxon>
        <taxon>Actinopterygii</taxon>
        <taxon>Neopterygii</taxon>
        <taxon>Teleostei</taxon>
        <taxon>Ostariophysi</taxon>
        <taxon>Siluriformes</taxon>
        <taxon>Ictaluridae</taxon>
        <taxon>Ameiurus</taxon>
    </lineage>
</organism>
<feature type="domain" description="ERCC4" evidence="6">
    <location>
        <begin position="107"/>
        <end position="190"/>
    </location>
</feature>
<keyword evidence="4" id="KW-0067">ATP-binding</keyword>
<proteinExistence type="predicted"/>
<dbReference type="AlphaFoldDB" id="A0A7J6APB4"/>
<evidence type="ECO:0000313" key="8">
    <source>
        <dbReference type="Proteomes" id="UP000593565"/>
    </source>
</evidence>
<dbReference type="Gene3D" id="3.40.50.10130">
    <property type="match status" value="1"/>
</dbReference>
<dbReference type="GO" id="GO:0036297">
    <property type="term" value="P:interstrand cross-link repair"/>
    <property type="evidence" value="ECO:0007669"/>
    <property type="project" value="TreeGrafter"/>
</dbReference>
<dbReference type="GO" id="GO:0043138">
    <property type="term" value="F:3'-5' DNA helicase activity"/>
    <property type="evidence" value="ECO:0007669"/>
    <property type="project" value="TreeGrafter"/>
</dbReference>
<sequence length="332" mass="36503">PLSDAAPGTVFNTARPPSRSPKSDPARAGGEKSRKDAVLQKQETHRQRFSNQALLSEELDFQEPLPTTCVKTQAACCSTASLTMASGSVDYGTTTDTTINTTPACVCVLVDSRCISAGADVVSSLRLKHGAAVHICSLVSCDFIVSKRMAVEWHSESELASLQSRKRLQERIQSVQGLFDRVCLLVEKDRTKPGEPLRPFQRSRYYDSTVAALVRAGVRLLFSTGPDDTAMLLAQLAQVEQRKGQAISVPVEVNGRRQQVLQFYLTLPCVSYVNALYMCNRFYSVAHLVNSSVDTLQAGIHVSRSRAEEIYRCLRFSCDTTLMKSNTSKNSL</sequence>
<dbReference type="GO" id="GO:0004518">
    <property type="term" value="F:nuclease activity"/>
    <property type="evidence" value="ECO:0007669"/>
    <property type="project" value="InterPro"/>
</dbReference>
<evidence type="ECO:0000256" key="3">
    <source>
        <dbReference type="ARBA" id="ARBA00022806"/>
    </source>
</evidence>
<dbReference type="GO" id="GO:0000400">
    <property type="term" value="F:four-way junction DNA binding"/>
    <property type="evidence" value="ECO:0007669"/>
    <property type="project" value="TreeGrafter"/>
</dbReference>
<keyword evidence="2" id="KW-0378">Hydrolase</keyword>
<dbReference type="Pfam" id="PF02732">
    <property type="entry name" value="ERCC4"/>
    <property type="match status" value="1"/>
</dbReference>
<dbReference type="PANTHER" id="PTHR14025">
    <property type="entry name" value="FANCONI ANEMIA GROUP M FANCM FAMILY MEMBER"/>
    <property type="match status" value="1"/>
</dbReference>
<evidence type="ECO:0000256" key="4">
    <source>
        <dbReference type="ARBA" id="ARBA00022840"/>
    </source>
</evidence>
<name>A0A7J6APB4_AMEME</name>
<dbReference type="SUPFAM" id="SSF52980">
    <property type="entry name" value="Restriction endonuclease-like"/>
    <property type="match status" value="1"/>
</dbReference>
<feature type="non-terminal residue" evidence="7">
    <location>
        <position position="332"/>
    </location>
</feature>
<dbReference type="EMBL" id="JAAGNN010000010">
    <property type="protein sequence ID" value="KAF4083801.1"/>
    <property type="molecule type" value="Genomic_DNA"/>
</dbReference>
<dbReference type="GO" id="GO:0005524">
    <property type="term" value="F:ATP binding"/>
    <property type="evidence" value="ECO:0007669"/>
    <property type="project" value="UniProtKB-KW"/>
</dbReference>
<dbReference type="InterPro" id="IPR011335">
    <property type="entry name" value="Restrct_endonuc-II-like"/>
</dbReference>
<dbReference type="InterPro" id="IPR047418">
    <property type="entry name" value="XPF_nuclease_FANCM"/>
</dbReference>
<accession>A0A7J6APB4</accession>
<evidence type="ECO:0000313" key="7">
    <source>
        <dbReference type="EMBL" id="KAF4083801.1"/>
    </source>
</evidence>
<keyword evidence="8" id="KW-1185">Reference proteome</keyword>
<reference evidence="7 8" key="1">
    <citation type="submission" date="2020-02" db="EMBL/GenBank/DDBJ databases">
        <title>A chromosome-scale genome assembly of the black bullhead catfish (Ameiurus melas).</title>
        <authorList>
            <person name="Wen M."/>
            <person name="Zham M."/>
            <person name="Cabau C."/>
            <person name="Klopp C."/>
            <person name="Donnadieu C."/>
            <person name="Roques C."/>
            <person name="Bouchez O."/>
            <person name="Lampietro C."/>
            <person name="Jouanno E."/>
            <person name="Herpin A."/>
            <person name="Louis A."/>
            <person name="Berthelot C."/>
            <person name="Parey E."/>
            <person name="Roest-Crollius H."/>
            <person name="Braasch I."/>
            <person name="Postlethwait J."/>
            <person name="Robinson-Rechavi M."/>
            <person name="Echchiki A."/>
            <person name="Begum T."/>
            <person name="Montfort J."/>
            <person name="Schartl M."/>
            <person name="Bobe J."/>
            <person name="Guiguen Y."/>
        </authorList>
    </citation>
    <scope>NUCLEOTIDE SEQUENCE [LARGE SCALE GENOMIC DNA]</scope>
    <source>
        <strain evidence="7">M_S1</strain>
        <tissue evidence="7">Blood</tissue>
    </source>
</reference>
<feature type="compositionally biased region" description="Basic and acidic residues" evidence="5">
    <location>
        <begin position="21"/>
        <end position="42"/>
    </location>
</feature>
<protein>
    <recommendedName>
        <fullName evidence="6">ERCC4 domain-containing protein</fullName>
    </recommendedName>
</protein>
<dbReference type="GO" id="GO:0009378">
    <property type="term" value="F:four-way junction helicase activity"/>
    <property type="evidence" value="ECO:0007669"/>
    <property type="project" value="TreeGrafter"/>
</dbReference>
<evidence type="ECO:0000256" key="1">
    <source>
        <dbReference type="ARBA" id="ARBA00022741"/>
    </source>
</evidence>
<dbReference type="CDD" id="cd20077">
    <property type="entry name" value="XPF_nuclease_FANCM"/>
    <property type="match status" value="1"/>
</dbReference>
<evidence type="ECO:0000259" key="6">
    <source>
        <dbReference type="SMART" id="SM00891"/>
    </source>
</evidence>
<dbReference type="GO" id="GO:0016787">
    <property type="term" value="F:hydrolase activity"/>
    <property type="evidence" value="ECO:0007669"/>
    <property type="project" value="UniProtKB-KW"/>
</dbReference>
<dbReference type="GO" id="GO:0045003">
    <property type="term" value="P:double-strand break repair via synthesis-dependent strand annealing"/>
    <property type="evidence" value="ECO:0007669"/>
    <property type="project" value="TreeGrafter"/>
</dbReference>
<evidence type="ECO:0000256" key="5">
    <source>
        <dbReference type="SAM" id="MobiDB-lite"/>
    </source>
</evidence>
<dbReference type="SMART" id="SM00891">
    <property type="entry name" value="ERCC4"/>
    <property type="match status" value="1"/>
</dbReference>